<dbReference type="GeneID" id="81405981"/>
<protein>
    <submittedName>
        <fullName evidence="1">Uncharacterized protein</fullName>
    </submittedName>
</protein>
<gene>
    <name evidence="1" type="ORF">N7515_006067</name>
</gene>
<evidence type="ECO:0000313" key="1">
    <source>
        <dbReference type="EMBL" id="KAJ5130028.1"/>
    </source>
</evidence>
<dbReference type="EMBL" id="JAPQKL010000005">
    <property type="protein sequence ID" value="KAJ5130028.1"/>
    <property type="molecule type" value="Genomic_DNA"/>
</dbReference>
<dbReference type="RefSeq" id="XP_056520407.1">
    <property type="nucleotide sequence ID" value="XM_056666811.1"/>
</dbReference>
<evidence type="ECO:0000313" key="2">
    <source>
        <dbReference type="Proteomes" id="UP001149079"/>
    </source>
</evidence>
<accession>A0A9W9GUC8</accession>
<name>A0A9W9GUC8_9EURO</name>
<dbReference type="AlphaFoldDB" id="A0A9W9GUC8"/>
<keyword evidence="2" id="KW-1185">Reference proteome</keyword>
<organism evidence="1 2">
    <name type="scientific">Penicillium bovifimosum</name>
    <dbReference type="NCBI Taxonomy" id="126998"/>
    <lineage>
        <taxon>Eukaryota</taxon>
        <taxon>Fungi</taxon>
        <taxon>Dikarya</taxon>
        <taxon>Ascomycota</taxon>
        <taxon>Pezizomycotina</taxon>
        <taxon>Eurotiomycetes</taxon>
        <taxon>Eurotiomycetidae</taxon>
        <taxon>Eurotiales</taxon>
        <taxon>Aspergillaceae</taxon>
        <taxon>Penicillium</taxon>
    </lineage>
</organism>
<dbReference type="Proteomes" id="UP001149079">
    <property type="component" value="Unassembled WGS sequence"/>
</dbReference>
<dbReference type="Pfam" id="PF11913">
    <property type="entry name" value="DUF3431"/>
    <property type="match status" value="1"/>
</dbReference>
<dbReference type="PANTHER" id="PTHR37490">
    <property type="entry name" value="EXPRESSED PROTEIN"/>
    <property type="match status" value="1"/>
</dbReference>
<comment type="caution">
    <text evidence="1">The sequence shown here is derived from an EMBL/GenBank/DDBJ whole genome shotgun (WGS) entry which is preliminary data.</text>
</comment>
<proteinExistence type="predicted"/>
<dbReference type="OrthoDB" id="426718at2759"/>
<reference evidence="1" key="1">
    <citation type="submission" date="2022-11" db="EMBL/GenBank/DDBJ databases">
        <authorList>
            <person name="Petersen C."/>
        </authorList>
    </citation>
    <scope>NUCLEOTIDE SEQUENCE</scope>
    <source>
        <strain evidence="1">IBT 22155</strain>
    </source>
</reference>
<sequence>MRLSLRIGVAAALIVLGFILLKRNFKTEGDSLKDLWHFDTGSFRANLHPKHNQDTGGRRKWRVASDNKPALVYHNTDIVVPNSGAIVMAKRKEENTAWVSAELSEWRSIIYTVDDVNAPMHTPKNKGRESLPYLQYIVDHYNELPDVVVFLHSHRDGMIAGWHIDTMEFSNVDSVRALRKDFVKEAGFVSLRCQLSPGCPVAIQPFRQPPIPESPGEAHYATAWKALFPNDPVPREVAAPCCSQFAVSREQVLKRPLSDYQRMYDWVMNNDLADEATSNIMEYTWHIIFGKDPVFCPDMYQCYGDVYGEEVIFQ</sequence>
<dbReference type="InterPro" id="IPR021838">
    <property type="entry name" value="DUF3431"/>
</dbReference>
<dbReference type="PANTHER" id="PTHR37490:SF2">
    <property type="match status" value="1"/>
</dbReference>
<reference evidence="1" key="2">
    <citation type="journal article" date="2023" name="IMA Fungus">
        <title>Comparative genomic study of the Penicillium genus elucidates a diverse pangenome and 15 lateral gene transfer events.</title>
        <authorList>
            <person name="Petersen C."/>
            <person name="Sorensen T."/>
            <person name="Nielsen M.R."/>
            <person name="Sondergaard T.E."/>
            <person name="Sorensen J.L."/>
            <person name="Fitzpatrick D.A."/>
            <person name="Frisvad J.C."/>
            <person name="Nielsen K.L."/>
        </authorList>
    </citation>
    <scope>NUCLEOTIDE SEQUENCE</scope>
    <source>
        <strain evidence="1">IBT 22155</strain>
    </source>
</reference>